<proteinExistence type="predicted"/>
<evidence type="ECO:0000256" key="2">
    <source>
        <dbReference type="SAM" id="MobiDB-lite"/>
    </source>
</evidence>
<dbReference type="VEuPathDB" id="AmoebaDB:NF0040890"/>
<feature type="region of interest" description="Disordered" evidence="2">
    <location>
        <begin position="785"/>
        <end position="815"/>
    </location>
</feature>
<dbReference type="EMBL" id="VFQX01000012">
    <property type="protein sequence ID" value="KAF0981857.1"/>
    <property type="molecule type" value="Genomic_DNA"/>
</dbReference>
<dbReference type="VEuPathDB" id="AmoebaDB:NfTy_021120"/>
<dbReference type="OMA" id="PLICFHK"/>
<dbReference type="RefSeq" id="XP_044566570.1">
    <property type="nucleotide sequence ID" value="XM_044702158.1"/>
</dbReference>
<feature type="compositionally biased region" description="Low complexity" evidence="2">
    <location>
        <begin position="183"/>
        <end position="197"/>
    </location>
</feature>
<keyword evidence="1" id="KW-0175">Coiled coil</keyword>
<comment type="caution">
    <text evidence="3">The sequence shown here is derived from an EMBL/GenBank/DDBJ whole genome shotgun (WGS) entry which is preliminary data.</text>
</comment>
<dbReference type="OrthoDB" id="10264306at2759"/>
<evidence type="ECO:0000313" key="4">
    <source>
        <dbReference type="Proteomes" id="UP000444721"/>
    </source>
</evidence>
<dbReference type="VEuPathDB" id="AmoebaDB:FDP41_011718"/>
<evidence type="ECO:0000313" key="3">
    <source>
        <dbReference type="EMBL" id="KAF0981857.1"/>
    </source>
</evidence>
<gene>
    <name evidence="3" type="ORF">FDP41_011718</name>
</gene>
<dbReference type="AlphaFoldDB" id="A0A6A5BX63"/>
<reference evidence="3 4" key="1">
    <citation type="journal article" date="2019" name="Sci. Rep.">
        <title>Nanopore sequencing improves the draft genome of the human pathogenic amoeba Naegleria fowleri.</title>
        <authorList>
            <person name="Liechti N."/>
            <person name="Schurch N."/>
            <person name="Bruggmann R."/>
            <person name="Wittwer M."/>
        </authorList>
    </citation>
    <scope>NUCLEOTIDE SEQUENCE [LARGE SCALE GENOMIC DNA]</scope>
    <source>
        <strain evidence="3 4">ATCC 30894</strain>
    </source>
</reference>
<feature type="compositionally biased region" description="Basic residues" evidence="2">
    <location>
        <begin position="789"/>
        <end position="802"/>
    </location>
</feature>
<accession>A0A6A5BX63</accession>
<organism evidence="3 4">
    <name type="scientific">Naegleria fowleri</name>
    <name type="common">Brain eating amoeba</name>
    <dbReference type="NCBI Taxonomy" id="5763"/>
    <lineage>
        <taxon>Eukaryota</taxon>
        <taxon>Discoba</taxon>
        <taxon>Heterolobosea</taxon>
        <taxon>Tetramitia</taxon>
        <taxon>Eutetramitia</taxon>
        <taxon>Vahlkampfiidae</taxon>
        <taxon>Naegleria</taxon>
    </lineage>
</organism>
<dbReference type="Proteomes" id="UP000444721">
    <property type="component" value="Unassembled WGS sequence"/>
</dbReference>
<name>A0A6A5BX63_NAEFO</name>
<feature type="region of interest" description="Disordered" evidence="2">
    <location>
        <begin position="183"/>
        <end position="221"/>
    </location>
</feature>
<keyword evidence="4" id="KW-1185">Reference proteome</keyword>
<evidence type="ECO:0000256" key="1">
    <source>
        <dbReference type="SAM" id="Coils"/>
    </source>
</evidence>
<dbReference type="GeneID" id="68118933"/>
<sequence>MSVPQPSEKKMTKMNLTRQNTFNMLTFFRSSSSSLVLFLAILFIVVLQLSQLFVLAGGMDEKTEQRQPGLTPAALVSRVVDSSTTVFQAATNSQEDALVERAAAPATTTTSASSSFSTRSLSHEEDWMMMNGELENGNHHHDVMMNFGSILNEEESIQEHGASSSTELDISNVLSHLMEQQDLMTETSSSMEASSLGEEVEEEAIAELEGSSSMAEENDELMENLQESSGLMGAEIEEANSNAHEGFTLDEVLDSSGVSTLSTKSEQQLDHKRYLTRSQQHAKLNEFNCNPLCLKRRGFIGLVKKTSKTRTLIKFLRRRRSLINRKLYPLQQLQIKARRTLEETKDPEQQAEAQHNKIKTEREISRLLRLKKMNNEKLKNALNNLKKLKARKAKAYLILKKAIALHIAKLLKRYKRALIRKNNAVQVRKAQKEKFGKKKFVPPYLVNYAKLDVLIAKKKYFNALYFLFKRQLFVLNHLIHHRSKLLNLLTYENRRAKLFALKSQQVKEEYEKLEKQLDASKSEVEKAKIKGQIEVNKLKLVQYKKHVATCTILIKRAQKALTSIANKLKEASKVLSSRKVDLPSDLKKLLRDQYNAEQTAVDKRRAINEAAVNKDELNAALPKPIDYSSKDYFILPLKKNNKPYVCTTNEKPDPKEVLDGVSITKDVLLKPLICFHKSKIRVKVTYNIGQDTLFIAKYHSTWIRQNLRLYLNKKGKLGIQKKGYKQLKKPASPAFKKRKVFSDRVKYIQTHPSTSRAVIKSFVMKYYSLPEEDFSLSFSIGRGLAGKPFVKKSPRKSPKKLTTHSNHQPTARPIN</sequence>
<feature type="coiled-coil region" evidence="1">
    <location>
        <begin position="496"/>
        <end position="530"/>
    </location>
</feature>
<protein>
    <submittedName>
        <fullName evidence="3">Uncharacterized protein</fullName>
    </submittedName>
</protein>
<feature type="coiled-coil region" evidence="1">
    <location>
        <begin position="368"/>
        <end position="398"/>
    </location>
</feature>